<evidence type="ECO:0000256" key="2">
    <source>
        <dbReference type="SAM" id="Phobius"/>
    </source>
</evidence>
<reference evidence="4 5" key="1">
    <citation type="journal article" date="2018" name="ACS Chem. Biol.">
        <title>Ketoreductase domain dysfunction expands chemodiversity: malyngamide biosynthesis in the cyanobacterium Okeania hirsuta.</title>
        <authorList>
            <person name="Moss N.A."/>
            <person name="Leao T."/>
            <person name="Rankin M."/>
            <person name="McCullough T.M."/>
            <person name="Qu P."/>
            <person name="Korobeynikov A."/>
            <person name="Smith J.L."/>
            <person name="Gerwick L."/>
            <person name="Gerwick W.H."/>
        </authorList>
    </citation>
    <scope>NUCLEOTIDE SEQUENCE [LARGE SCALE GENOMIC DNA]</scope>
    <source>
        <strain evidence="4 5">PAB10Feb10-1</strain>
    </source>
</reference>
<dbReference type="CDD" id="cd03401">
    <property type="entry name" value="SPFH_prohibitin"/>
    <property type="match status" value="1"/>
</dbReference>
<keyword evidence="2" id="KW-1133">Transmembrane helix</keyword>
<gene>
    <name evidence="4" type="ORF">D5R40_21365</name>
</gene>
<keyword evidence="2" id="KW-0812">Transmembrane</keyword>
<evidence type="ECO:0000259" key="3">
    <source>
        <dbReference type="SMART" id="SM00244"/>
    </source>
</evidence>
<keyword evidence="1" id="KW-0175">Coiled coil</keyword>
<dbReference type="InterPro" id="IPR000163">
    <property type="entry name" value="Prohibitin"/>
</dbReference>
<feature type="domain" description="Band 7" evidence="3">
    <location>
        <begin position="26"/>
        <end position="191"/>
    </location>
</feature>
<dbReference type="Pfam" id="PF01145">
    <property type="entry name" value="Band_7"/>
    <property type="match status" value="1"/>
</dbReference>
<dbReference type="InterPro" id="IPR001107">
    <property type="entry name" value="Band_7"/>
</dbReference>
<sequence length="277" mass="30775">MLNVENPIKIGIAALLGLFGIVMLRSTFLILQPGEAGVLQVLGSVREGEPMREGLHIILPFVSKVNKYDIRVQKHQINGLTAASKDLQDITAEVVVNYQVQPSELVNILRDVGTLDNVKEKYVEPQAQEAFKIASAKLKAEESVTKREELMETFNGSIIERLQKFGIRVVATALVDVDFSPEFSKSVEEKQIAEQKAQKAKYIAQEAEQEAQAMINRAKGKAEANRLEAESLKAQGSELVIQKLFLESWDGKLPLVMSGNEDTLLLDMNKLVDSDKR</sequence>
<comment type="caution">
    <text evidence="4">The sequence shown here is derived from an EMBL/GenBank/DDBJ whole genome shotgun (WGS) entry which is preliminary data.</text>
</comment>
<dbReference type="SMART" id="SM00244">
    <property type="entry name" value="PHB"/>
    <property type="match status" value="1"/>
</dbReference>
<proteinExistence type="predicted"/>
<evidence type="ECO:0000313" key="5">
    <source>
        <dbReference type="Proteomes" id="UP000269154"/>
    </source>
</evidence>
<dbReference type="AlphaFoldDB" id="A0A3N6P7U5"/>
<feature type="coiled-coil region" evidence="1">
    <location>
        <begin position="190"/>
        <end position="235"/>
    </location>
</feature>
<name>A0A3N6P7U5_9CYAN</name>
<organism evidence="4 5">
    <name type="scientific">Okeania hirsuta</name>
    <dbReference type="NCBI Taxonomy" id="1458930"/>
    <lineage>
        <taxon>Bacteria</taxon>
        <taxon>Bacillati</taxon>
        <taxon>Cyanobacteriota</taxon>
        <taxon>Cyanophyceae</taxon>
        <taxon>Oscillatoriophycideae</taxon>
        <taxon>Oscillatoriales</taxon>
        <taxon>Microcoleaceae</taxon>
        <taxon>Okeania</taxon>
    </lineage>
</organism>
<protein>
    <submittedName>
        <fullName evidence="4">Prohibitin family protein</fullName>
    </submittedName>
</protein>
<keyword evidence="5" id="KW-1185">Reference proteome</keyword>
<keyword evidence="2" id="KW-0472">Membrane</keyword>
<dbReference type="PANTHER" id="PTHR23222:SF0">
    <property type="entry name" value="PROHIBITIN 1"/>
    <property type="match status" value="1"/>
</dbReference>
<evidence type="ECO:0000313" key="4">
    <source>
        <dbReference type="EMBL" id="RQH33514.1"/>
    </source>
</evidence>
<dbReference type="SUPFAM" id="SSF117892">
    <property type="entry name" value="Band 7/SPFH domain"/>
    <property type="match status" value="1"/>
</dbReference>
<feature type="transmembrane region" description="Helical" evidence="2">
    <location>
        <begin position="12"/>
        <end position="31"/>
    </location>
</feature>
<dbReference type="InterPro" id="IPR036013">
    <property type="entry name" value="Band_7/SPFH_dom_sf"/>
</dbReference>
<evidence type="ECO:0000256" key="1">
    <source>
        <dbReference type="SAM" id="Coils"/>
    </source>
</evidence>
<dbReference type="OrthoDB" id="581469at2"/>
<dbReference type="GO" id="GO:0016020">
    <property type="term" value="C:membrane"/>
    <property type="evidence" value="ECO:0007669"/>
    <property type="project" value="InterPro"/>
</dbReference>
<dbReference type="PANTHER" id="PTHR23222">
    <property type="entry name" value="PROHIBITIN"/>
    <property type="match status" value="1"/>
</dbReference>
<accession>A0A3N6P7U5</accession>
<dbReference type="Proteomes" id="UP000269154">
    <property type="component" value="Unassembled WGS sequence"/>
</dbReference>
<dbReference type="Gene3D" id="3.30.479.30">
    <property type="entry name" value="Band 7 domain"/>
    <property type="match status" value="1"/>
</dbReference>
<dbReference type="EMBL" id="RCBY01000142">
    <property type="protein sequence ID" value="RQH33514.1"/>
    <property type="molecule type" value="Genomic_DNA"/>
</dbReference>